<dbReference type="PROSITE" id="PS50883">
    <property type="entry name" value="EAL"/>
    <property type="match status" value="1"/>
</dbReference>
<dbReference type="Proteomes" id="UP000323225">
    <property type="component" value="Unassembled WGS sequence"/>
</dbReference>
<sequence>MNKYFTNYVRYFQPIMSSNDNSVHHYEMLLRKTDGSTAFHDIQEMERNGEIPQLDLANVSFAINKINKNSTSKPIAVNVSSSSLMNDDFFSALCNELRACKNKSLISIELTETGHSPDIPKLREYFEILQDAGIKISADDFSSGFMDEKVVKSLPFNNIKIDRNLVQGMMNSKEDLERVKNIISYAKQNDITVTAEFVDSQEILEAVKGLGIDYAQGFYLAEPSPNMKIASDSGYSI</sequence>
<dbReference type="GO" id="GO:0071111">
    <property type="term" value="F:cyclic-guanylate-specific phosphodiesterase activity"/>
    <property type="evidence" value="ECO:0007669"/>
    <property type="project" value="InterPro"/>
</dbReference>
<dbReference type="InterPro" id="IPR001633">
    <property type="entry name" value="EAL_dom"/>
</dbReference>
<dbReference type="PANTHER" id="PTHR33121:SF70">
    <property type="entry name" value="SIGNALING PROTEIN YKOW"/>
    <property type="match status" value="1"/>
</dbReference>
<dbReference type="InterPro" id="IPR050706">
    <property type="entry name" value="Cyclic-di-GMP_PDE-like"/>
</dbReference>
<dbReference type="PANTHER" id="PTHR33121">
    <property type="entry name" value="CYCLIC DI-GMP PHOSPHODIESTERASE PDEF"/>
    <property type="match status" value="1"/>
</dbReference>
<dbReference type="CDD" id="cd01948">
    <property type="entry name" value="EAL"/>
    <property type="match status" value="1"/>
</dbReference>
<organism evidence="2 3">
    <name type="scientific">Vibrio cholerae</name>
    <dbReference type="NCBI Taxonomy" id="666"/>
    <lineage>
        <taxon>Bacteria</taxon>
        <taxon>Pseudomonadati</taxon>
        <taxon>Pseudomonadota</taxon>
        <taxon>Gammaproteobacteria</taxon>
        <taxon>Vibrionales</taxon>
        <taxon>Vibrionaceae</taxon>
        <taxon>Vibrio</taxon>
    </lineage>
</organism>
<protein>
    <submittedName>
        <fullName evidence="2">EAL domain-containing protein</fullName>
    </submittedName>
</protein>
<dbReference type="SMART" id="SM00052">
    <property type="entry name" value="EAL"/>
    <property type="match status" value="1"/>
</dbReference>
<accession>A0A5B1C596</accession>
<evidence type="ECO:0000313" key="2">
    <source>
        <dbReference type="EMBL" id="KAA1254669.1"/>
    </source>
</evidence>
<gene>
    <name evidence="2" type="ORF">F0M16_10405</name>
</gene>
<comment type="caution">
    <text evidence="2">The sequence shown here is derived from an EMBL/GenBank/DDBJ whole genome shotgun (WGS) entry which is preliminary data.</text>
</comment>
<dbReference type="AlphaFoldDB" id="A0A5B1C596"/>
<proteinExistence type="predicted"/>
<dbReference type="EMBL" id="VUAA01000010">
    <property type="protein sequence ID" value="KAA1254669.1"/>
    <property type="molecule type" value="Genomic_DNA"/>
</dbReference>
<dbReference type="Gene3D" id="3.20.20.450">
    <property type="entry name" value="EAL domain"/>
    <property type="match status" value="1"/>
</dbReference>
<reference evidence="2 3" key="1">
    <citation type="submission" date="2019-09" db="EMBL/GenBank/DDBJ databases">
        <authorList>
            <person name="Kritzky A."/>
            <person name="Schelkanova E.Y."/>
            <person name="Alkhova Z.V."/>
            <person name="Smirnova N.I."/>
        </authorList>
    </citation>
    <scope>NUCLEOTIDE SEQUENCE [LARGE SCALE GENOMIC DNA]</scope>
    <source>
        <strain evidence="2 3">M1526</strain>
    </source>
</reference>
<evidence type="ECO:0000259" key="1">
    <source>
        <dbReference type="PROSITE" id="PS50883"/>
    </source>
</evidence>
<name>A0A5B1C596_VIBCL</name>
<dbReference type="SUPFAM" id="SSF141868">
    <property type="entry name" value="EAL domain-like"/>
    <property type="match status" value="1"/>
</dbReference>
<dbReference type="InterPro" id="IPR035919">
    <property type="entry name" value="EAL_sf"/>
</dbReference>
<feature type="domain" description="EAL" evidence="1">
    <location>
        <begin position="1"/>
        <end position="237"/>
    </location>
</feature>
<dbReference type="Pfam" id="PF00563">
    <property type="entry name" value="EAL"/>
    <property type="match status" value="1"/>
</dbReference>
<evidence type="ECO:0000313" key="3">
    <source>
        <dbReference type="Proteomes" id="UP000323225"/>
    </source>
</evidence>